<dbReference type="AlphaFoldDB" id="A0A8C6EUG9"/>
<evidence type="ECO:0000313" key="2">
    <source>
        <dbReference type="Proteomes" id="UP000694407"/>
    </source>
</evidence>
<reference evidence="1" key="1">
    <citation type="submission" date="2025-08" db="UniProtKB">
        <authorList>
            <consortium name="Ensembl"/>
        </authorList>
    </citation>
    <scope>IDENTIFICATION</scope>
</reference>
<reference evidence="1" key="2">
    <citation type="submission" date="2025-09" db="UniProtKB">
        <authorList>
            <consortium name="Ensembl"/>
        </authorList>
    </citation>
    <scope>IDENTIFICATION</scope>
</reference>
<name>A0A8C6EUG9_MARMA</name>
<evidence type="ECO:0000313" key="1">
    <source>
        <dbReference type="Ensembl" id="ENSMMMP00000015860.1"/>
    </source>
</evidence>
<protein>
    <submittedName>
        <fullName evidence="1">Uncharacterized protein</fullName>
    </submittedName>
</protein>
<accession>A0A8C6EUG9</accession>
<organism evidence="1 2">
    <name type="scientific">Marmota marmota marmota</name>
    <name type="common">Alpine marmot</name>
    <dbReference type="NCBI Taxonomy" id="9994"/>
    <lineage>
        <taxon>Eukaryota</taxon>
        <taxon>Metazoa</taxon>
        <taxon>Chordata</taxon>
        <taxon>Craniata</taxon>
        <taxon>Vertebrata</taxon>
        <taxon>Euteleostomi</taxon>
        <taxon>Mammalia</taxon>
        <taxon>Eutheria</taxon>
        <taxon>Euarchontoglires</taxon>
        <taxon>Glires</taxon>
        <taxon>Rodentia</taxon>
        <taxon>Sciuromorpha</taxon>
        <taxon>Sciuridae</taxon>
        <taxon>Xerinae</taxon>
        <taxon>Marmotini</taxon>
        <taxon>Marmota</taxon>
    </lineage>
</organism>
<dbReference type="Ensembl" id="ENSMMMT00000018060.1">
    <property type="protein sequence ID" value="ENSMMMP00000015860.1"/>
    <property type="gene ID" value="ENSMMMG00000014121.1"/>
</dbReference>
<dbReference type="Proteomes" id="UP000694407">
    <property type="component" value="Unplaced"/>
</dbReference>
<keyword evidence="2" id="KW-1185">Reference proteome</keyword>
<proteinExistence type="predicted"/>
<sequence length="125" mass="13644">MTSRNLLSRRLCFGVACQCLGWFNVPRFQITAVSSLLVCARGDYSLTSPQQTFLAHPGCLLYSGKRILHSSSQTSLSQQLGLLSHHRKLQAQVETLFGLSCELLVGSVCVSLDYPFSAPCLPSPP</sequence>
<dbReference type="GeneTree" id="ENSGT00910000147821"/>